<feature type="compositionally biased region" description="Basic and acidic residues" evidence="7">
    <location>
        <begin position="161"/>
        <end position="184"/>
    </location>
</feature>
<organism evidence="10 11">
    <name type="scientific">Camellia sinensis var. sinensis</name>
    <name type="common">China tea</name>
    <dbReference type="NCBI Taxonomy" id="542762"/>
    <lineage>
        <taxon>Eukaryota</taxon>
        <taxon>Viridiplantae</taxon>
        <taxon>Streptophyta</taxon>
        <taxon>Embryophyta</taxon>
        <taxon>Tracheophyta</taxon>
        <taxon>Spermatophyta</taxon>
        <taxon>Magnoliopsida</taxon>
        <taxon>eudicotyledons</taxon>
        <taxon>Gunneridae</taxon>
        <taxon>Pentapetalae</taxon>
        <taxon>asterids</taxon>
        <taxon>Ericales</taxon>
        <taxon>Theaceae</taxon>
        <taxon>Camellia</taxon>
    </lineage>
</organism>
<dbReference type="FunFam" id="3.40.50.1010:FF:000031">
    <property type="entry name" value="DNA repair protein UVH3"/>
    <property type="match status" value="1"/>
</dbReference>
<dbReference type="GO" id="GO:0005634">
    <property type="term" value="C:nucleus"/>
    <property type="evidence" value="ECO:0007669"/>
    <property type="project" value="UniProtKB-SubCell"/>
</dbReference>
<evidence type="ECO:0000256" key="4">
    <source>
        <dbReference type="ARBA" id="ARBA00022763"/>
    </source>
</evidence>
<dbReference type="PANTHER" id="PTHR16171:SF7">
    <property type="entry name" value="DNA REPAIR PROTEIN RAD2"/>
    <property type="match status" value="1"/>
</dbReference>
<protein>
    <recommendedName>
        <fullName evidence="12">XPG N-terminal domain-containing protein</fullName>
    </recommendedName>
</protein>
<dbReference type="GO" id="GO:0006289">
    <property type="term" value="P:nucleotide-excision repair"/>
    <property type="evidence" value="ECO:0007669"/>
    <property type="project" value="InterPro"/>
</dbReference>
<dbReference type="InterPro" id="IPR006084">
    <property type="entry name" value="XPG/Rad2"/>
</dbReference>
<feature type="domain" description="XPG-I" evidence="8">
    <location>
        <begin position="925"/>
        <end position="994"/>
    </location>
</feature>
<evidence type="ECO:0000256" key="2">
    <source>
        <dbReference type="ARBA" id="ARBA00005283"/>
    </source>
</evidence>
<feature type="compositionally biased region" description="Basic and acidic residues" evidence="7">
    <location>
        <begin position="376"/>
        <end position="389"/>
    </location>
</feature>
<gene>
    <name evidence="10" type="ORF">TEA_021779</name>
</gene>
<keyword evidence="3" id="KW-0378">Hydrolase</keyword>
<evidence type="ECO:0000256" key="5">
    <source>
        <dbReference type="ARBA" id="ARBA00023204"/>
    </source>
</evidence>
<keyword evidence="5" id="KW-0234">DNA repair</keyword>
<dbReference type="EMBL" id="SDRB02011105">
    <property type="protein sequence ID" value="THG02855.1"/>
    <property type="molecule type" value="Genomic_DNA"/>
</dbReference>
<dbReference type="SMART" id="SM00484">
    <property type="entry name" value="XPGI"/>
    <property type="match status" value="1"/>
</dbReference>
<comment type="caution">
    <text evidence="10">The sequence shown here is derived from an EMBL/GenBank/DDBJ whole genome shotgun (WGS) entry which is preliminary data.</text>
</comment>
<dbReference type="Proteomes" id="UP000306102">
    <property type="component" value="Unassembled WGS sequence"/>
</dbReference>
<feature type="region of interest" description="Disordered" evidence="7">
    <location>
        <begin position="216"/>
        <end position="239"/>
    </location>
</feature>
<proteinExistence type="inferred from homology"/>
<name>A0A4S4DJ58_CAMSN</name>
<dbReference type="PROSITE" id="PS00842">
    <property type="entry name" value="XPG_2"/>
    <property type="match status" value="1"/>
</dbReference>
<dbReference type="Gene3D" id="3.40.50.1010">
    <property type="entry name" value="5'-nuclease"/>
    <property type="match status" value="2"/>
</dbReference>
<dbReference type="GO" id="GO:0003697">
    <property type="term" value="F:single-stranded DNA binding"/>
    <property type="evidence" value="ECO:0007669"/>
    <property type="project" value="InterPro"/>
</dbReference>
<dbReference type="CDD" id="cd09868">
    <property type="entry name" value="PIN_XPG_RAD2"/>
    <property type="match status" value="2"/>
</dbReference>
<dbReference type="InterPro" id="IPR006085">
    <property type="entry name" value="XPG_DNA_repair_N"/>
</dbReference>
<keyword evidence="4" id="KW-0227">DNA damage</keyword>
<comment type="similarity">
    <text evidence="2">Belongs to the XPG/RAD2 endonuclease family. XPG subfamily.</text>
</comment>
<feature type="region of interest" description="Disordered" evidence="7">
    <location>
        <begin position="161"/>
        <end position="193"/>
    </location>
</feature>
<dbReference type="InterPro" id="IPR019974">
    <property type="entry name" value="XPG_CS"/>
</dbReference>
<dbReference type="PRINTS" id="PR00066">
    <property type="entry name" value="XRODRMPGMNTG"/>
</dbReference>
<feature type="region of interest" description="Disordered" evidence="7">
    <location>
        <begin position="648"/>
        <end position="672"/>
    </location>
</feature>
<dbReference type="SMART" id="SM00485">
    <property type="entry name" value="XPGN"/>
    <property type="match status" value="1"/>
</dbReference>
<dbReference type="Pfam" id="PF00867">
    <property type="entry name" value="XPG_I"/>
    <property type="match status" value="1"/>
</dbReference>
<evidence type="ECO:0000256" key="3">
    <source>
        <dbReference type="ARBA" id="ARBA00022759"/>
    </source>
</evidence>
<dbReference type="InterPro" id="IPR029060">
    <property type="entry name" value="PIN-like_dom_sf"/>
</dbReference>
<keyword evidence="11" id="KW-1185">Reference proteome</keyword>
<dbReference type="STRING" id="542762.A0A4S4DJ58"/>
<keyword evidence="6" id="KW-0539">Nucleus</keyword>
<evidence type="ECO:0000259" key="9">
    <source>
        <dbReference type="SMART" id="SM00485"/>
    </source>
</evidence>
<dbReference type="FunFam" id="3.40.50.1010:FF:000029">
    <property type="entry name" value="DNA repair protein UVH3"/>
    <property type="match status" value="1"/>
</dbReference>
<feature type="compositionally biased region" description="Polar residues" evidence="7">
    <location>
        <begin position="397"/>
        <end position="412"/>
    </location>
</feature>
<keyword evidence="3" id="KW-0255">Endonuclease</keyword>
<dbReference type="SUPFAM" id="SSF88723">
    <property type="entry name" value="PIN domain-like"/>
    <property type="match status" value="1"/>
</dbReference>
<dbReference type="PANTHER" id="PTHR16171">
    <property type="entry name" value="DNA REPAIR PROTEIN COMPLEMENTING XP-G CELLS-RELATED"/>
    <property type="match status" value="1"/>
</dbReference>
<dbReference type="GO" id="GO:0016788">
    <property type="term" value="F:hydrolase activity, acting on ester bonds"/>
    <property type="evidence" value="ECO:0007669"/>
    <property type="project" value="InterPro"/>
</dbReference>
<dbReference type="AlphaFoldDB" id="A0A4S4DJ58"/>
<evidence type="ECO:0000313" key="11">
    <source>
        <dbReference type="Proteomes" id="UP000306102"/>
    </source>
</evidence>
<dbReference type="GO" id="GO:0004520">
    <property type="term" value="F:DNA endonuclease activity"/>
    <property type="evidence" value="ECO:0007669"/>
    <property type="project" value="TreeGrafter"/>
</dbReference>
<keyword evidence="3" id="KW-0540">Nuclease</keyword>
<evidence type="ECO:0000256" key="1">
    <source>
        <dbReference type="ARBA" id="ARBA00004123"/>
    </source>
</evidence>
<evidence type="ECO:0000259" key="8">
    <source>
        <dbReference type="SMART" id="SM00484"/>
    </source>
</evidence>
<evidence type="ECO:0000256" key="6">
    <source>
        <dbReference type="ARBA" id="ARBA00023242"/>
    </source>
</evidence>
<dbReference type="PROSITE" id="PS00841">
    <property type="entry name" value="XPG_1"/>
    <property type="match status" value="1"/>
</dbReference>
<dbReference type="InterPro" id="IPR001044">
    <property type="entry name" value="XPG/Rad2_eukaryotes"/>
</dbReference>
<feature type="region of interest" description="Disordered" evidence="7">
    <location>
        <begin position="343"/>
        <end position="421"/>
    </location>
</feature>
<evidence type="ECO:0000313" key="10">
    <source>
        <dbReference type="EMBL" id="THG02855.1"/>
    </source>
</evidence>
<dbReference type="PRINTS" id="PR00853">
    <property type="entry name" value="XPGRADSUPER"/>
</dbReference>
<comment type="subcellular location">
    <subcellularLocation>
        <location evidence="1">Nucleus</location>
    </subcellularLocation>
</comment>
<dbReference type="InterPro" id="IPR006086">
    <property type="entry name" value="XPG-I_dom"/>
</dbReference>
<accession>A0A4S4DJ58</accession>
<reference evidence="10 11" key="1">
    <citation type="journal article" date="2018" name="Proc. Natl. Acad. Sci. U.S.A.">
        <title>Draft genome sequence of Camellia sinensis var. sinensis provides insights into the evolution of the tea genome and tea quality.</title>
        <authorList>
            <person name="Wei C."/>
            <person name="Yang H."/>
            <person name="Wang S."/>
            <person name="Zhao J."/>
            <person name="Liu C."/>
            <person name="Gao L."/>
            <person name="Xia E."/>
            <person name="Lu Y."/>
            <person name="Tai Y."/>
            <person name="She G."/>
            <person name="Sun J."/>
            <person name="Cao H."/>
            <person name="Tong W."/>
            <person name="Gao Q."/>
            <person name="Li Y."/>
            <person name="Deng W."/>
            <person name="Jiang X."/>
            <person name="Wang W."/>
            <person name="Chen Q."/>
            <person name="Zhang S."/>
            <person name="Li H."/>
            <person name="Wu J."/>
            <person name="Wang P."/>
            <person name="Li P."/>
            <person name="Shi C."/>
            <person name="Zheng F."/>
            <person name="Jian J."/>
            <person name="Huang B."/>
            <person name="Shan D."/>
            <person name="Shi M."/>
            <person name="Fang C."/>
            <person name="Yue Y."/>
            <person name="Li F."/>
            <person name="Li D."/>
            <person name="Wei S."/>
            <person name="Han B."/>
            <person name="Jiang C."/>
            <person name="Yin Y."/>
            <person name="Xia T."/>
            <person name="Zhang Z."/>
            <person name="Bennetzen J.L."/>
            <person name="Zhao S."/>
            <person name="Wan X."/>
        </authorList>
    </citation>
    <scope>NUCLEOTIDE SEQUENCE [LARGE SCALE GENOMIC DNA]</scope>
    <source>
        <strain evidence="11">cv. Shuchazao</strain>
        <tissue evidence="10">Leaf</tissue>
    </source>
</reference>
<dbReference type="Pfam" id="PF00752">
    <property type="entry name" value="XPG_N"/>
    <property type="match status" value="1"/>
</dbReference>
<feature type="domain" description="XPG N-terminal" evidence="9">
    <location>
        <begin position="37"/>
        <end position="134"/>
    </location>
</feature>
<evidence type="ECO:0000256" key="7">
    <source>
        <dbReference type="SAM" id="MobiDB-lite"/>
    </source>
</evidence>
<sequence>MSTASTACRSINNTQVKKRIGGSNNRRKEKRCQQATMGVHGLWELLAPVGRRVSVETLAGKKLAIDASIWMIQFMKAMRDDKGEMVKNAHILGFFRRICKLLFLRTKPVFVFDGGTPALKRRTVIARRRQRENAQAKIRKTAEKLLLNHLKAMRLKELANDLESQRQKNDAKGKKVITDQKEMADDNAEGNNTASFSLNQEELDEMLAASLAAEEDESFTGNASTSGMGIPTEEDNDSDDEEMILPAMNGKVDPAVLAALPPSMQLDLLVQAPAKFSELQIQSYLKTVAFRREIDEVQKSAAGKGVGGVQTSRIASEANREFIFSSSFTGDKQVLTSAGVDRHVENKKLHQTPSDPPPESLGSIASTKKSNAKTRSVADDRRRVFDNNIEKPPPSESLGSIASSTKKSNAETGSVADDSGRVFDNDIETYLDERGRVRVSRVRAMGIRMTRDLQRNLDLMKEIEQDQVHTIEIANNESILDKKSGGVSRRLPDKIQLIETSYQGSDGSVHLDDRNDESTFKNDNLMEISFEDDGGHKCLDDDDIFARLVAGDPVMISSADNSPSKKHSLDSDSDCDWEEGVIEEKGNSLIHDIKKESRLALADGDSVFEEEADFQEAVRRSLEDLKGQKSSASLAAEKLKDAIEMPRQTTSVGSVRQENDKAEPNMPPDNAVLTDESSYEVISRVERVDSEARINMLNTDDSPGGQLATSMAVCPDITEGPIDKPCERYPDPHGERFLQGNSEAEILLGEIERKEVTTVEGKGVHLIVEQLLDTSNVGGQVTCGNSCSGVSSQISDMVLGETPHVIVANAQQNVFEADANYCLIETTEHRESSVKESTANHDVAQKLPNEKNHDNVAEQRGDEMHEFTYKDATEQPIEVTEASLEEEMLNLSKERIDLGDEQRKLERNAESVSSEMFAECQELLQMFGLPYIIAPMEAEAQCAYMELESLVDGVITDDSDVFLFGAQSVYKNIFDDRKYVETYFMKFILQGSVGAQGSRFDLIGTMGALAYNGLSDIENDLGLTREKLIRMALLLGSDYTEGVRYTTLVIISFCVLP</sequence>
<evidence type="ECO:0008006" key="12">
    <source>
        <dbReference type="Google" id="ProtNLM"/>
    </source>
</evidence>